<reference evidence="4 5" key="1">
    <citation type="journal article" date="2024" name="Science">
        <title>Giant polyketide synthase enzymes in the biosynthesis of giant marine polyether toxins.</title>
        <authorList>
            <person name="Fallon T.R."/>
            <person name="Shende V.V."/>
            <person name="Wierzbicki I.H."/>
            <person name="Pendleton A.L."/>
            <person name="Watervoot N.F."/>
            <person name="Auber R.P."/>
            <person name="Gonzalez D.J."/>
            <person name="Wisecaver J.H."/>
            <person name="Moore B.S."/>
        </authorList>
    </citation>
    <scope>NUCLEOTIDE SEQUENCE [LARGE SCALE GENOMIC DNA]</scope>
    <source>
        <strain evidence="4 5">12B1</strain>
    </source>
</reference>
<protein>
    <recommendedName>
        <fullName evidence="3">EF-hand domain-containing protein</fullName>
    </recommendedName>
</protein>
<dbReference type="SUPFAM" id="SSF47473">
    <property type="entry name" value="EF-hand"/>
    <property type="match status" value="1"/>
</dbReference>
<dbReference type="PROSITE" id="PS50222">
    <property type="entry name" value="EF_HAND_2"/>
    <property type="match status" value="1"/>
</dbReference>
<organism evidence="4 5">
    <name type="scientific">Prymnesium parvum</name>
    <name type="common">Toxic golden alga</name>
    <dbReference type="NCBI Taxonomy" id="97485"/>
    <lineage>
        <taxon>Eukaryota</taxon>
        <taxon>Haptista</taxon>
        <taxon>Haptophyta</taxon>
        <taxon>Prymnesiophyceae</taxon>
        <taxon>Prymnesiales</taxon>
        <taxon>Prymnesiaceae</taxon>
        <taxon>Prymnesium</taxon>
    </lineage>
</organism>
<feature type="region of interest" description="Disordered" evidence="2">
    <location>
        <begin position="374"/>
        <end position="483"/>
    </location>
</feature>
<proteinExistence type="predicted"/>
<accession>A0AB34IKK8</accession>
<evidence type="ECO:0000259" key="3">
    <source>
        <dbReference type="PROSITE" id="PS50222"/>
    </source>
</evidence>
<evidence type="ECO:0000256" key="1">
    <source>
        <dbReference type="ARBA" id="ARBA00022837"/>
    </source>
</evidence>
<dbReference type="AlphaFoldDB" id="A0AB34IKK8"/>
<gene>
    <name evidence="4" type="ORF">AB1Y20_012428</name>
</gene>
<dbReference type="GO" id="GO:0005509">
    <property type="term" value="F:calcium ion binding"/>
    <property type="evidence" value="ECO:0007669"/>
    <property type="project" value="InterPro"/>
</dbReference>
<dbReference type="InterPro" id="IPR002048">
    <property type="entry name" value="EF_hand_dom"/>
</dbReference>
<name>A0AB34IKK8_PRYPA</name>
<feature type="domain" description="EF-hand" evidence="3">
    <location>
        <begin position="35"/>
        <end position="70"/>
    </location>
</feature>
<dbReference type="EMBL" id="JBGBPQ010000024">
    <property type="protein sequence ID" value="KAL1499741.1"/>
    <property type="molecule type" value="Genomic_DNA"/>
</dbReference>
<feature type="compositionally biased region" description="Low complexity" evidence="2">
    <location>
        <begin position="374"/>
        <end position="394"/>
    </location>
</feature>
<comment type="caution">
    <text evidence="4">The sequence shown here is derived from an EMBL/GenBank/DDBJ whole genome shotgun (WGS) entry which is preliminary data.</text>
</comment>
<keyword evidence="1" id="KW-0106">Calcium</keyword>
<evidence type="ECO:0000313" key="4">
    <source>
        <dbReference type="EMBL" id="KAL1499741.1"/>
    </source>
</evidence>
<sequence length="607" mass="67232">MPSLTPPAPPNSHHTHGYDDKITILALLRGKLLRGQRSAILEYFRCRDVDKNGTLDLHEFRTMLQSLSVHASEKGSADLFEFIAGDADSLTLRALLRKVWGNGKASSLHAELIELPTIAIGRGVKIAHTQQVERAANATFSEHNLYNNVGQDRFEFVGTSKTKNVPFYLQGTHKWDSPAMVERRIALLHSPAVVRACRQFWDTLGLADDAQVSFDQYRKVHRLVTRALAPEMRETEWEEACREEWRVDLARAKVLQRHSDAPVLGLGFEAYVFSFFEIADLWTDSVHETAYIIFINKLWRRVTKPSALKGAKLLPNDRLAGCFISDSGERATSVSEVEAQGLCRSFRSVDQVVPFEPREMDDAILQANDALNADSSSLEEASSGSNASVESSLATGTENKPSAPEELVELSSQADRGLDDLQPGRRACAPEGAELNLPPTAWRATEESQKSASEASQCLNGSKPKRVVRTHESPPASFRQHRKDSMEISDINLLQQAGLPVPRQRKAVKSFLSPLKPVQRQPTLRRISTQSWTSTDLPSVIRTPADLPGSLPVTKPRLLPSLPSATKRHVHSSEVEDFLPNRASAASLLLSRPSSAPESPNRRTKGM</sequence>
<dbReference type="InterPro" id="IPR011992">
    <property type="entry name" value="EF-hand-dom_pair"/>
</dbReference>
<evidence type="ECO:0000313" key="5">
    <source>
        <dbReference type="Proteomes" id="UP001515480"/>
    </source>
</evidence>
<evidence type="ECO:0000256" key="2">
    <source>
        <dbReference type="SAM" id="MobiDB-lite"/>
    </source>
</evidence>
<dbReference type="Gene3D" id="1.10.238.10">
    <property type="entry name" value="EF-hand"/>
    <property type="match status" value="1"/>
</dbReference>
<dbReference type="PROSITE" id="PS00018">
    <property type="entry name" value="EF_HAND_1"/>
    <property type="match status" value="1"/>
</dbReference>
<feature type="region of interest" description="Disordered" evidence="2">
    <location>
        <begin position="543"/>
        <end position="565"/>
    </location>
</feature>
<dbReference type="Proteomes" id="UP001515480">
    <property type="component" value="Unassembled WGS sequence"/>
</dbReference>
<dbReference type="InterPro" id="IPR018247">
    <property type="entry name" value="EF_Hand_1_Ca_BS"/>
</dbReference>
<keyword evidence="5" id="KW-1185">Reference proteome</keyword>